<evidence type="ECO:0000256" key="2">
    <source>
        <dbReference type="ARBA" id="ARBA00022695"/>
    </source>
</evidence>
<keyword evidence="5" id="KW-0460">Magnesium</keyword>
<evidence type="ECO:0000256" key="3">
    <source>
        <dbReference type="ARBA" id="ARBA00022741"/>
    </source>
</evidence>
<dbReference type="EC" id="2.7.7.42" evidence="9"/>
<dbReference type="GO" id="GO:0047388">
    <property type="term" value="F:[glutamine synthetase]-adenylyl-L-tyrosine phosphorylase activity"/>
    <property type="evidence" value="ECO:0007669"/>
    <property type="project" value="UniProtKB-EC"/>
</dbReference>
<feature type="domain" description="PII-uridylyltransferase/Glutamine-synthetase adenylyltransferase" evidence="8">
    <location>
        <begin position="375"/>
        <end position="500"/>
    </location>
</feature>
<dbReference type="SUPFAM" id="SSF81593">
    <property type="entry name" value="Nucleotidyltransferase substrate binding subunit/domain"/>
    <property type="match status" value="2"/>
</dbReference>
<evidence type="ECO:0000256" key="4">
    <source>
        <dbReference type="ARBA" id="ARBA00022840"/>
    </source>
</evidence>
<dbReference type="CDD" id="cd05401">
    <property type="entry name" value="NT_GlnE_GlnD_like"/>
    <property type="match status" value="2"/>
</dbReference>
<dbReference type="EC" id="2.7.7.89" evidence="9"/>
<dbReference type="GO" id="GO:0005829">
    <property type="term" value="C:cytosol"/>
    <property type="evidence" value="ECO:0007669"/>
    <property type="project" value="TreeGrafter"/>
</dbReference>
<evidence type="ECO:0000256" key="6">
    <source>
        <dbReference type="ARBA" id="ARBA00023268"/>
    </source>
</evidence>
<keyword evidence="3" id="KW-0547">Nucleotide-binding</keyword>
<reference evidence="9 10" key="1">
    <citation type="submission" date="2020-12" db="EMBL/GenBank/DDBJ databases">
        <title>FDA dAtabase for Regulatory Grade micrObial Sequences (FDA-ARGOS): Supporting development and validation of Infectious Disease Dx tests.</title>
        <authorList>
            <person name="Sproer C."/>
            <person name="Gronow S."/>
            <person name="Severitt S."/>
            <person name="Schroder I."/>
            <person name="Tallon L."/>
            <person name="Sadzewicz L."/>
            <person name="Zhao X."/>
            <person name="Boylan J."/>
            <person name="Ott S."/>
            <person name="Bowen H."/>
            <person name="Vavikolanu K."/>
            <person name="Mehta A."/>
            <person name="Aluvathingal J."/>
            <person name="Nadendla S."/>
            <person name="Lowell S."/>
            <person name="Myers T."/>
            <person name="Yan Y."/>
            <person name="Sichtig H."/>
        </authorList>
    </citation>
    <scope>NUCLEOTIDE SEQUENCE [LARGE SCALE GENOMIC DNA]</scope>
    <source>
        <strain evidence="9 10">FDAARGOS_902</strain>
    </source>
</reference>
<keyword evidence="1 9" id="KW-0808">Transferase</keyword>
<evidence type="ECO:0000259" key="7">
    <source>
        <dbReference type="Pfam" id="PF03710"/>
    </source>
</evidence>
<dbReference type="PANTHER" id="PTHR30621:SF0">
    <property type="entry name" value="BIFUNCTIONAL GLUTAMINE SYNTHETASE ADENYLYLTRANSFERASE_ADENYLYL-REMOVING ENZYME"/>
    <property type="match status" value="1"/>
</dbReference>
<dbReference type="SUPFAM" id="SSF81301">
    <property type="entry name" value="Nucleotidyltransferase"/>
    <property type="match status" value="2"/>
</dbReference>
<sequence>MARITSRTPAGNTSATRFLGDIDGIVGAPLATDSRFVDLLEATPDPHQAALGLLRVLEQCEDDGRALVEAVGAGGPDPVAEADLDRPLLARLLRVLGTSEAMVDHLVRHPDSLGILLNRAPYLMISTPQASASALRETLLESVGADPDDSAPIAAHTGNEGIARLRRAYRDVLLALMADDLFADQPEDIVDLVTAVLSDLASAAMEAGLSIARAELDPEADVRMAVIALGKTGARELNYVSDVDVVFVLASESTDAQRRLATEVAQRMRSILSDPGAEPALWEVDTALRPEGKAGALVRTMSEFEHYYADVAKNWEFQALLKARPVAGDSEVGTAFTDTLGPLVWEAAGREGFIDGIRAMRRRVVDLIPAAEAPRQIKLGRGGLRDVEFSAQLLQLVHGQSDDEIRSPNTLLALSALGEHGYIGQDDAAAFSAAYRFMRVVEHRVQIPRMLRNALIPDDEAKLRTLARSVFTSGTRSGERLEETRRDFAKQVTRLHEQIFYRPVLDAAVGVHGAVVDAHHRGTSLQAAADRLRAFGYRDPQGALGHIKALTAGMSRTAHVIRQVLPALLDWFSDGVDPDAALLSFRRLTDSLSSSGWFLKMLRDSGLAAKSVAEVLTLSGYATELLLRQPAAVAWLDDYQSLHARDLEVLGAEIEGLLSRHGEAAVSRIRETYSRELLRIALRDVLDVGDRAEVPGDLSDLMDLTVSGALAAVRLDLDEESTPDYEFAVIAMGRWGGREIGYFSDGDAMFVYRARDEDLDAEARAKLSKHVNKVALQLTSRLKASEGAKGIDLDADLRPEGKNGPLVRTFASYQSYYAKWSEPWEAQALLRARPVAGDSALTEAFTALIDPLRYPEQMTGKALTQALTQVRTLKARMEDERLPKGADKRRHLKLGRGSLSDVEWTVQLLQLRFAHSVPGLRTTSTLPALEAAAAADLIPAEDAAELAAAWQLATNVRSAVMLFRGRTAESLPDEHSELEATARLLGYPAGGGRELEDDYLRATRHARSVMENRFYEF</sequence>
<dbReference type="KEGG" id="bcau:I6G59_12450"/>
<keyword evidence="4" id="KW-0067">ATP-binding</keyword>
<accession>A0A7T2TF89</accession>
<keyword evidence="6" id="KW-0511">Multifunctional enzyme</keyword>
<keyword evidence="2 9" id="KW-0548">Nucleotidyltransferase</keyword>
<dbReference type="RefSeq" id="WP_197931798.1">
    <property type="nucleotide sequence ID" value="NZ_CP065682.1"/>
</dbReference>
<organism evidence="9 10">
    <name type="scientific">Brevibacterium casei</name>
    <dbReference type="NCBI Taxonomy" id="33889"/>
    <lineage>
        <taxon>Bacteria</taxon>
        <taxon>Bacillati</taxon>
        <taxon>Actinomycetota</taxon>
        <taxon>Actinomycetes</taxon>
        <taxon>Micrococcales</taxon>
        <taxon>Brevibacteriaceae</taxon>
        <taxon>Brevibacterium</taxon>
    </lineage>
</organism>
<evidence type="ECO:0000259" key="8">
    <source>
        <dbReference type="Pfam" id="PF08335"/>
    </source>
</evidence>
<feature type="domain" description="Glutamate-ammonia ligase adenylyltransferase repeated" evidence="7">
    <location>
        <begin position="90"/>
        <end position="337"/>
    </location>
</feature>
<dbReference type="GO" id="GO:0005524">
    <property type="term" value="F:ATP binding"/>
    <property type="evidence" value="ECO:0007669"/>
    <property type="project" value="UniProtKB-KW"/>
</dbReference>
<dbReference type="GO" id="GO:0000820">
    <property type="term" value="P:regulation of glutamine family amino acid metabolic process"/>
    <property type="evidence" value="ECO:0007669"/>
    <property type="project" value="TreeGrafter"/>
</dbReference>
<dbReference type="Pfam" id="PF08335">
    <property type="entry name" value="GlnD_UR_UTase"/>
    <property type="match status" value="2"/>
</dbReference>
<dbReference type="InterPro" id="IPR013546">
    <property type="entry name" value="PII_UdlTrfase/GS_AdlTrfase"/>
</dbReference>
<dbReference type="NCBIfam" id="NF010707">
    <property type="entry name" value="PRK14109.1"/>
    <property type="match status" value="1"/>
</dbReference>
<feature type="domain" description="Glutamate-ammonia ligase adenylyltransferase repeated" evidence="7">
    <location>
        <begin position="610"/>
        <end position="846"/>
    </location>
</feature>
<dbReference type="InterPro" id="IPR023057">
    <property type="entry name" value="GlnE"/>
</dbReference>
<name>A0A7T2TF89_9MICO</name>
<dbReference type="InterPro" id="IPR043519">
    <property type="entry name" value="NT_sf"/>
</dbReference>
<protein>
    <submittedName>
        <fullName evidence="9">Bifunctional [glutamine synthetase] adenylyltransferase/[glutamine synthetase]-adenylyl-L-tyrosine phosphorylase</fullName>
        <ecNumber evidence="9">2.7.7.42</ecNumber>
        <ecNumber evidence="9">2.7.7.89</ecNumber>
    </submittedName>
</protein>
<evidence type="ECO:0000256" key="5">
    <source>
        <dbReference type="ARBA" id="ARBA00022842"/>
    </source>
</evidence>
<feature type="domain" description="PII-uridylyltransferase/Glutamine-synthetase adenylyltransferase" evidence="8">
    <location>
        <begin position="873"/>
        <end position="1010"/>
    </location>
</feature>
<evidence type="ECO:0000256" key="1">
    <source>
        <dbReference type="ARBA" id="ARBA00022679"/>
    </source>
</evidence>
<dbReference type="Gene3D" id="3.30.460.10">
    <property type="entry name" value="Beta Polymerase, domain 2"/>
    <property type="match status" value="2"/>
</dbReference>
<dbReference type="Proteomes" id="UP000594979">
    <property type="component" value="Chromosome"/>
</dbReference>
<evidence type="ECO:0000313" key="10">
    <source>
        <dbReference type="Proteomes" id="UP000594979"/>
    </source>
</evidence>
<gene>
    <name evidence="9" type="ORF">I6G59_12450</name>
</gene>
<proteinExistence type="predicted"/>
<dbReference type="Pfam" id="PF03710">
    <property type="entry name" value="GlnE"/>
    <property type="match status" value="2"/>
</dbReference>
<dbReference type="EMBL" id="CP065682">
    <property type="protein sequence ID" value="QPS32791.1"/>
    <property type="molecule type" value="Genomic_DNA"/>
</dbReference>
<dbReference type="PANTHER" id="PTHR30621">
    <property type="entry name" value="GLUTAMINE SYNTHETASE ADENYLYLTRANSFERASE"/>
    <property type="match status" value="1"/>
</dbReference>
<dbReference type="InterPro" id="IPR005190">
    <property type="entry name" value="GlnE_rpt_dom"/>
</dbReference>
<evidence type="ECO:0000313" key="9">
    <source>
        <dbReference type="EMBL" id="QPS32791.1"/>
    </source>
</evidence>
<dbReference type="Gene3D" id="1.20.120.330">
    <property type="entry name" value="Nucleotidyltransferases domain 2"/>
    <property type="match status" value="2"/>
</dbReference>
<dbReference type="GO" id="GO:0008882">
    <property type="term" value="F:[glutamate-ammonia-ligase] adenylyltransferase activity"/>
    <property type="evidence" value="ECO:0007669"/>
    <property type="project" value="UniProtKB-EC"/>
</dbReference>
<dbReference type="AlphaFoldDB" id="A0A7T2TF89"/>